<dbReference type="SUPFAM" id="SSF48295">
    <property type="entry name" value="TrpR-like"/>
    <property type="match status" value="1"/>
</dbReference>
<dbReference type="KEGG" id="pox:MB84_28455"/>
<dbReference type="InterPro" id="IPR010921">
    <property type="entry name" value="Trp_repressor/repl_initiator"/>
</dbReference>
<keyword evidence="1" id="KW-0614">Plasmid</keyword>
<sequence length="151" mass="16145">MKMQSNDGVTVMPRTARRRFRAQFKRDPVEQTLRRDVSPAAVALANGVSANPLSRWRRLHLQQTTAATFVPVEVVEAARSAHATPVRAPSGEIASRHGATCLTTRAHVDAAILRTITSQALARGGTASACPQEHRSGVSPAWLICVAASTA</sequence>
<evidence type="ECO:0000313" key="1">
    <source>
        <dbReference type="EMBL" id="AKK24739.1"/>
    </source>
</evidence>
<dbReference type="EMBL" id="CP011518">
    <property type="protein sequence ID" value="AKK24739.1"/>
    <property type="molecule type" value="Genomic_DNA"/>
</dbReference>
<dbReference type="PATRIC" id="fig|573737.6.peg.5613"/>
<accession>A0A0G3IC01</accession>
<dbReference type="GO" id="GO:0004803">
    <property type="term" value="F:transposase activity"/>
    <property type="evidence" value="ECO:0007669"/>
    <property type="project" value="InterPro"/>
</dbReference>
<name>A0A0G3IC01_9BURK</name>
<organism evidence="1 2">
    <name type="scientific">Pandoraea oxalativorans</name>
    <dbReference type="NCBI Taxonomy" id="573737"/>
    <lineage>
        <taxon>Bacteria</taxon>
        <taxon>Pseudomonadati</taxon>
        <taxon>Pseudomonadota</taxon>
        <taxon>Betaproteobacteria</taxon>
        <taxon>Burkholderiales</taxon>
        <taxon>Burkholderiaceae</taxon>
        <taxon>Pandoraea</taxon>
    </lineage>
</organism>
<evidence type="ECO:0008006" key="3">
    <source>
        <dbReference type="Google" id="ProtNLM"/>
    </source>
</evidence>
<dbReference type="Proteomes" id="UP000035050">
    <property type="component" value="Plasmid pPO70-1"/>
</dbReference>
<keyword evidence="2" id="KW-1185">Reference proteome</keyword>
<protein>
    <recommendedName>
        <fullName evidence="3">Transposase</fullName>
    </recommendedName>
</protein>
<geneLocation type="plasmid" evidence="1 2">
    <name>pPO70-1</name>
</geneLocation>
<dbReference type="GO" id="GO:0043565">
    <property type="term" value="F:sequence-specific DNA binding"/>
    <property type="evidence" value="ECO:0007669"/>
    <property type="project" value="InterPro"/>
</dbReference>
<dbReference type="InterPro" id="IPR002514">
    <property type="entry name" value="Transposase_8"/>
</dbReference>
<dbReference type="AlphaFoldDB" id="A0A0G3IC01"/>
<reference evidence="1" key="1">
    <citation type="submission" date="2016-06" db="EMBL/GenBank/DDBJ databases">
        <title>Pandoraea oxalativorans DSM 23570 Genome Sequencing.</title>
        <authorList>
            <person name="Ee R."/>
            <person name="Lim Y.-L."/>
            <person name="Yong D."/>
            <person name="Yin W.-F."/>
            <person name="Chan K.-G."/>
        </authorList>
    </citation>
    <scope>NUCLEOTIDE SEQUENCE</scope>
    <source>
        <strain evidence="1">DSM 23570</strain>
        <plasmid evidence="1">pPO70-1</plasmid>
    </source>
</reference>
<dbReference type="Pfam" id="PF01527">
    <property type="entry name" value="HTH_Tnp_1"/>
    <property type="match status" value="1"/>
</dbReference>
<evidence type="ECO:0000313" key="2">
    <source>
        <dbReference type="Proteomes" id="UP000035050"/>
    </source>
</evidence>
<gene>
    <name evidence="1" type="ORF">MB84_28455</name>
</gene>
<dbReference type="OrthoDB" id="8941909at2"/>
<proteinExistence type="predicted"/>
<dbReference type="GO" id="GO:0006313">
    <property type="term" value="P:DNA transposition"/>
    <property type="evidence" value="ECO:0007669"/>
    <property type="project" value="InterPro"/>
</dbReference>